<dbReference type="AlphaFoldDB" id="A0A343WGY9"/>
<evidence type="ECO:0000256" key="2">
    <source>
        <dbReference type="ARBA" id="ARBA00008098"/>
    </source>
</evidence>
<dbReference type="Gene3D" id="1.10.238.270">
    <property type="match status" value="1"/>
</dbReference>
<dbReference type="SUPFAM" id="SSF47565">
    <property type="entry name" value="Insect pheromone/odorant-binding proteins"/>
    <property type="match status" value="1"/>
</dbReference>
<feature type="chain" id="PRO_5016756884" evidence="5">
    <location>
        <begin position="18"/>
        <end position="202"/>
    </location>
</feature>
<dbReference type="PANTHER" id="PTHR21066:SF3">
    <property type="entry name" value="IP02236P"/>
    <property type="match status" value="1"/>
</dbReference>
<name>A0A343WGY9_MATON</name>
<protein>
    <submittedName>
        <fullName evidence="6">Odorant-binding protein 46</fullName>
    </submittedName>
</protein>
<evidence type="ECO:0000256" key="4">
    <source>
        <dbReference type="SAM" id="MobiDB-lite"/>
    </source>
</evidence>
<feature type="signal peptide" evidence="5">
    <location>
        <begin position="1"/>
        <end position="17"/>
    </location>
</feature>
<dbReference type="PANTHER" id="PTHR21066">
    <property type="entry name" value="ODORANT-BINDING PROTEIN 59A-RELATED"/>
    <property type="match status" value="1"/>
</dbReference>
<evidence type="ECO:0000256" key="3">
    <source>
        <dbReference type="ARBA" id="ARBA00022525"/>
    </source>
</evidence>
<dbReference type="InterPro" id="IPR036728">
    <property type="entry name" value="PBP_GOBP_sf"/>
</dbReference>
<dbReference type="InterPro" id="IPR052295">
    <property type="entry name" value="Odorant-binding_protein"/>
</dbReference>
<comment type="subcellular location">
    <subcellularLocation>
        <location evidence="1">Secreted</location>
    </subcellularLocation>
</comment>
<dbReference type="Pfam" id="PF01395">
    <property type="entry name" value="PBP_GOBP"/>
    <property type="match status" value="1"/>
</dbReference>
<accession>A0A343WGY9</accession>
<feature type="region of interest" description="Disordered" evidence="4">
    <location>
        <begin position="56"/>
        <end position="76"/>
    </location>
</feature>
<evidence type="ECO:0000256" key="1">
    <source>
        <dbReference type="ARBA" id="ARBA00004613"/>
    </source>
</evidence>
<dbReference type="EMBL" id="MF417526">
    <property type="protein sequence ID" value="AWC68013.1"/>
    <property type="molecule type" value="mRNA"/>
</dbReference>
<evidence type="ECO:0000313" key="6">
    <source>
        <dbReference type="EMBL" id="AWC68013.1"/>
    </source>
</evidence>
<proteinExistence type="evidence at transcript level"/>
<gene>
    <name evidence="6" type="primary">OBP46</name>
</gene>
<dbReference type="GO" id="GO:0005576">
    <property type="term" value="C:extracellular region"/>
    <property type="evidence" value="ECO:0007669"/>
    <property type="project" value="UniProtKB-SubCell"/>
</dbReference>
<keyword evidence="3" id="KW-0964">Secreted</keyword>
<dbReference type="GO" id="GO:0005549">
    <property type="term" value="F:odorant binding"/>
    <property type="evidence" value="ECO:0007669"/>
    <property type="project" value="InterPro"/>
</dbReference>
<comment type="similarity">
    <text evidence="2">Belongs to the PBP/GOBP family.</text>
</comment>
<dbReference type="InterPro" id="IPR006170">
    <property type="entry name" value="PBP/GOBP"/>
</dbReference>
<keyword evidence="5" id="KW-0732">Signal</keyword>
<organism evidence="6">
    <name type="scientific">Matsumurasca onukii</name>
    <name type="common">Tea green leafhopper</name>
    <name type="synonym">Empoasca onukii</name>
    <dbReference type="NCBI Taxonomy" id="2912585"/>
    <lineage>
        <taxon>Eukaryota</taxon>
        <taxon>Metazoa</taxon>
        <taxon>Ecdysozoa</taxon>
        <taxon>Arthropoda</taxon>
        <taxon>Hexapoda</taxon>
        <taxon>Insecta</taxon>
        <taxon>Pterygota</taxon>
        <taxon>Neoptera</taxon>
        <taxon>Paraneoptera</taxon>
        <taxon>Hemiptera</taxon>
        <taxon>Auchenorrhyncha</taxon>
        <taxon>Membracoidea</taxon>
        <taxon>Cicadellidae</taxon>
        <taxon>Typhlocybinae</taxon>
        <taxon>Empoascini</taxon>
        <taxon>Matsumurasca</taxon>
    </lineage>
</organism>
<reference evidence="6" key="1">
    <citation type="submission" date="2017-07" db="EMBL/GenBank/DDBJ databases">
        <authorList>
            <person name="Sun Z.S."/>
            <person name="Albrecht U."/>
            <person name="Echele G."/>
            <person name="Lee C.C."/>
        </authorList>
    </citation>
    <scope>NUCLEOTIDE SEQUENCE</scope>
</reference>
<evidence type="ECO:0000256" key="5">
    <source>
        <dbReference type="SAM" id="SignalP"/>
    </source>
</evidence>
<sequence>MILASVVLVAAVSVVRADDCAPPKPGDKMTPPWECCKLTDSDFVMPQVIEKAMKKCSEKNPLPKPPSPGDMKGGPSTELKNALSCAAECMFSEAKMLTADKMLDKDAIIRVFTSISKEDKNWGPVIPKVVEKCLASNSDEIDKSLECKSGAKELEQCLMRESFLGCPENAWNDQASCKELKNKVSKCPSIPIMLLKPNMKVN</sequence>